<evidence type="ECO:0000313" key="2">
    <source>
        <dbReference type="EMBL" id="KAG6463728.1"/>
    </source>
</evidence>
<evidence type="ECO:0000313" key="3">
    <source>
        <dbReference type="Proteomes" id="UP000791440"/>
    </source>
</evidence>
<evidence type="ECO:0000256" key="1">
    <source>
        <dbReference type="SAM" id="SignalP"/>
    </source>
</evidence>
<comment type="caution">
    <text evidence="2">The sequence shown here is derived from an EMBL/GenBank/DDBJ whole genome shotgun (WGS) entry which is preliminary data.</text>
</comment>
<dbReference type="AlphaFoldDB" id="A0A922D0E4"/>
<accession>A0A922D0E4</accession>
<organism evidence="2 3">
    <name type="scientific">Manduca sexta</name>
    <name type="common">Tobacco hawkmoth</name>
    <name type="synonym">Tobacco hornworm</name>
    <dbReference type="NCBI Taxonomy" id="7130"/>
    <lineage>
        <taxon>Eukaryota</taxon>
        <taxon>Metazoa</taxon>
        <taxon>Ecdysozoa</taxon>
        <taxon>Arthropoda</taxon>
        <taxon>Hexapoda</taxon>
        <taxon>Insecta</taxon>
        <taxon>Pterygota</taxon>
        <taxon>Neoptera</taxon>
        <taxon>Endopterygota</taxon>
        <taxon>Lepidoptera</taxon>
        <taxon>Glossata</taxon>
        <taxon>Ditrysia</taxon>
        <taxon>Bombycoidea</taxon>
        <taxon>Sphingidae</taxon>
        <taxon>Sphinginae</taxon>
        <taxon>Sphingini</taxon>
        <taxon>Manduca</taxon>
    </lineage>
</organism>
<feature type="signal peptide" evidence="1">
    <location>
        <begin position="1"/>
        <end position="18"/>
    </location>
</feature>
<gene>
    <name evidence="2" type="ORF">O3G_MSEX014052</name>
</gene>
<reference evidence="2" key="2">
    <citation type="submission" date="2020-12" db="EMBL/GenBank/DDBJ databases">
        <authorList>
            <person name="Kanost M."/>
        </authorList>
    </citation>
    <scope>NUCLEOTIDE SEQUENCE</scope>
</reference>
<keyword evidence="3" id="KW-1185">Reference proteome</keyword>
<reference evidence="2" key="1">
    <citation type="journal article" date="2016" name="Insect Biochem. Mol. Biol.">
        <title>Multifaceted biological insights from a draft genome sequence of the tobacco hornworm moth, Manduca sexta.</title>
        <authorList>
            <person name="Kanost M.R."/>
            <person name="Arrese E.L."/>
            <person name="Cao X."/>
            <person name="Chen Y.R."/>
            <person name="Chellapilla S."/>
            <person name="Goldsmith M.R."/>
            <person name="Grosse-Wilde E."/>
            <person name="Heckel D.G."/>
            <person name="Herndon N."/>
            <person name="Jiang H."/>
            <person name="Papanicolaou A."/>
            <person name="Qu J."/>
            <person name="Soulages J.L."/>
            <person name="Vogel H."/>
            <person name="Walters J."/>
            <person name="Waterhouse R.M."/>
            <person name="Ahn S.J."/>
            <person name="Almeida F.C."/>
            <person name="An C."/>
            <person name="Aqrawi P."/>
            <person name="Bretschneider A."/>
            <person name="Bryant W.B."/>
            <person name="Bucks S."/>
            <person name="Chao H."/>
            <person name="Chevignon G."/>
            <person name="Christen J.M."/>
            <person name="Clarke D.F."/>
            <person name="Dittmer N.T."/>
            <person name="Ferguson L.C.F."/>
            <person name="Garavelou S."/>
            <person name="Gordon K.H.J."/>
            <person name="Gunaratna R.T."/>
            <person name="Han Y."/>
            <person name="Hauser F."/>
            <person name="He Y."/>
            <person name="Heidel-Fischer H."/>
            <person name="Hirsh A."/>
            <person name="Hu Y."/>
            <person name="Jiang H."/>
            <person name="Kalra D."/>
            <person name="Klinner C."/>
            <person name="Konig C."/>
            <person name="Kovar C."/>
            <person name="Kroll A.R."/>
            <person name="Kuwar S.S."/>
            <person name="Lee S.L."/>
            <person name="Lehman R."/>
            <person name="Li K."/>
            <person name="Li Z."/>
            <person name="Liang H."/>
            <person name="Lovelace S."/>
            <person name="Lu Z."/>
            <person name="Mansfield J.H."/>
            <person name="McCulloch K.J."/>
            <person name="Mathew T."/>
            <person name="Morton B."/>
            <person name="Muzny D.M."/>
            <person name="Neunemann D."/>
            <person name="Ongeri F."/>
            <person name="Pauchet Y."/>
            <person name="Pu L.L."/>
            <person name="Pyrousis I."/>
            <person name="Rao X.J."/>
            <person name="Redding A."/>
            <person name="Roesel C."/>
            <person name="Sanchez-Gracia A."/>
            <person name="Schaack S."/>
            <person name="Shukla A."/>
            <person name="Tetreau G."/>
            <person name="Wang Y."/>
            <person name="Xiong G.H."/>
            <person name="Traut W."/>
            <person name="Walsh T.K."/>
            <person name="Worley K.C."/>
            <person name="Wu D."/>
            <person name="Wu W."/>
            <person name="Wu Y.Q."/>
            <person name="Zhang X."/>
            <person name="Zou Z."/>
            <person name="Zucker H."/>
            <person name="Briscoe A.D."/>
            <person name="Burmester T."/>
            <person name="Clem R.J."/>
            <person name="Feyereisen R."/>
            <person name="Grimmelikhuijzen C.J.P."/>
            <person name="Hamodrakas S.J."/>
            <person name="Hansson B.S."/>
            <person name="Huguet E."/>
            <person name="Jermiin L.S."/>
            <person name="Lan Q."/>
            <person name="Lehman H.K."/>
            <person name="Lorenzen M."/>
            <person name="Merzendorfer H."/>
            <person name="Michalopoulos I."/>
            <person name="Morton D.B."/>
            <person name="Muthukrishnan S."/>
            <person name="Oakeshott J.G."/>
            <person name="Palmer W."/>
            <person name="Park Y."/>
            <person name="Passarelli A.L."/>
            <person name="Rozas J."/>
            <person name="Schwartz L.M."/>
            <person name="Smith W."/>
            <person name="Southgate A."/>
            <person name="Vilcinskas A."/>
            <person name="Vogt R."/>
            <person name="Wang P."/>
            <person name="Werren J."/>
            <person name="Yu X.Q."/>
            <person name="Zhou J.J."/>
            <person name="Brown S.J."/>
            <person name="Scherer S.E."/>
            <person name="Richards S."/>
            <person name="Blissard G.W."/>
        </authorList>
    </citation>
    <scope>NUCLEOTIDE SEQUENCE</scope>
</reference>
<sequence length="77" mass="8487">MVVKCLFLLTVVTGLAYAQSEEPLFPKNFTLPPELEGKLDQEAIGSVQNKSKEAFKKKCDQNGGPDAYAKAEVWNIV</sequence>
<dbReference type="Proteomes" id="UP000791440">
    <property type="component" value="Unassembled WGS sequence"/>
</dbReference>
<keyword evidence="1" id="KW-0732">Signal</keyword>
<name>A0A922D0E4_MANSE</name>
<proteinExistence type="predicted"/>
<protein>
    <submittedName>
        <fullName evidence="2">Uncharacterized protein</fullName>
    </submittedName>
</protein>
<dbReference type="EMBL" id="JH669027">
    <property type="protein sequence ID" value="KAG6463728.1"/>
    <property type="molecule type" value="Genomic_DNA"/>
</dbReference>
<feature type="chain" id="PRO_5037640916" evidence="1">
    <location>
        <begin position="19"/>
        <end position="77"/>
    </location>
</feature>